<comment type="similarity">
    <text evidence="5">Belongs to the 4-toluene sulfonate uptake permease (TSUP) (TC 2.A.102) family.</text>
</comment>
<evidence type="ECO:0000256" key="5">
    <source>
        <dbReference type="RuleBase" id="RU363041"/>
    </source>
</evidence>
<sequence length="270" mass="27790">MTPDILPLMAGLFGAGMLAGLIAGLLGVGGGIVTIPPLFIALGVIGVPDAWHMHMAVATSLVIIVATNMSSVYAHHRKGGVDWAVVKDWWWVLAIMAFIGSKFAETLKTRELVFIFAGLAALLALKMILPLDRFRVQGGLPTGLGRFIGPAVIGFFSAVMGIGGGSFSVPFLTIHGMPIWRAVGTSSLAGLVISLAGGIGYLTAGSGITGMPAGTVGFVYLPAAGLMAVASVITAPLGAKLAHKLPKQVLSIIFGLFLVLATCRMLSAVL</sequence>
<evidence type="ECO:0000256" key="3">
    <source>
        <dbReference type="ARBA" id="ARBA00022989"/>
    </source>
</evidence>
<evidence type="ECO:0000256" key="4">
    <source>
        <dbReference type="ARBA" id="ARBA00023136"/>
    </source>
</evidence>
<feature type="transmembrane region" description="Helical" evidence="5">
    <location>
        <begin position="12"/>
        <end position="45"/>
    </location>
</feature>
<dbReference type="GO" id="GO:0005886">
    <property type="term" value="C:plasma membrane"/>
    <property type="evidence" value="ECO:0007669"/>
    <property type="project" value="UniProtKB-SubCell"/>
</dbReference>
<dbReference type="PANTHER" id="PTHR43483">
    <property type="entry name" value="MEMBRANE TRANSPORTER PROTEIN HI_0806-RELATED"/>
    <property type="match status" value="1"/>
</dbReference>
<gene>
    <name evidence="6" type="ORF">PH603_10560</name>
</gene>
<dbReference type="AlphaFoldDB" id="A0AAF0BL34"/>
<dbReference type="Proteomes" id="UP001217500">
    <property type="component" value="Chromosome"/>
</dbReference>
<dbReference type="KEGG" id="gso:PH603_10560"/>
<reference evidence="6" key="1">
    <citation type="submission" date="2023-01" db="EMBL/GenBank/DDBJ databases">
        <title>The genome sequence of Kordiimonadaceae bacterium 6D33.</title>
        <authorList>
            <person name="Liu Y."/>
        </authorList>
    </citation>
    <scope>NUCLEOTIDE SEQUENCE</scope>
    <source>
        <strain evidence="6">6D33</strain>
    </source>
</reference>
<accession>A0AAF0BL34</accession>
<evidence type="ECO:0000313" key="6">
    <source>
        <dbReference type="EMBL" id="WCL52980.1"/>
    </source>
</evidence>
<evidence type="ECO:0000256" key="2">
    <source>
        <dbReference type="ARBA" id="ARBA00022692"/>
    </source>
</evidence>
<keyword evidence="2 5" id="KW-0812">Transmembrane</keyword>
<protein>
    <recommendedName>
        <fullName evidence="5">Probable membrane transporter protein</fullName>
    </recommendedName>
</protein>
<evidence type="ECO:0000256" key="1">
    <source>
        <dbReference type="ARBA" id="ARBA00004141"/>
    </source>
</evidence>
<feature type="transmembrane region" description="Helical" evidence="5">
    <location>
        <begin position="249"/>
        <end position="269"/>
    </location>
</feature>
<feature type="transmembrane region" description="Helical" evidence="5">
    <location>
        <begin position="179"/>
        <end position="204"/>
    </location>
</feature>
<feature type="transmembrane region" description="Helical" evidence="5">
    <location>
        <begin position="151"/>
        <end position="172"/>
    </location>
</feature>
<proteinExistence type="inferred from homology"/>
<keyword evidence="7" id="KW-1185">Reference proteome</keyword>
<dbReference type="Pfam" id="PF01925">
    <property type="entry name" value="TauE"/>
    <property type="match status" value="1"/>
</dbReference>
<dbReference type="EMBL" id="CP116805">
    <property type="protein sequence ID" value="WCL52980.1"/>
    <property type="molecule type" value="Genomic_DNA"/>
</dbReference>
<organism evidence="6 7">
    <name type="scientific">Gimibacter soli</name>
    <dbReference type="NCBI Taxonomy" id="3024400"/>
    <lineage>
        <taxon>Bacteria</taxon>
        <taxon>Pseudomonadati</taxon>
        <taxon>Pseudomonadota</taxon>
        <taxon>Alphaproteobacteria</taxon>
        <taxon>Kordiimonadales</taxon>
        <taxon>Temperatibacteraceae</taxon>
        <taxon>Gimibacter</taxon>
    </lineage>
</organism>
<feature type="transmembrane region" description="Helical" evidence="5">
    <location>
        <begin position="57"/>
        <end position="76"/>
    </location>
</feature>
<feature type="transmembrane region" description="Helical" evidence="5">
    <location>
        <begin position="216"/>
        <end position="237"/>
    </location>
</feature>
<dbReference type="PANTHER" id="PTHR43483:SF3">
    <property type="entry name" value="MEMBRANE TRANSPORTER PROTEIN HI_0806-RELATED"/>
    <property type="match status" value="1"/>
</dbReference>
<name>A0AAF0BL34_9PROT</name>
<feature type="transmembrane region" description="Helical" evidence="5">
    <location>
        <begin position="112"/>
        <end position="131"/>
    </location>
</feature>
<evidence type="ECO:0000313" key="7">
    <source>
        <dbReference type="Proteomes" id="UP001217500"/>
    </source>
</evidence>
<keyword evidence="5" id="KW-1003">Cell membrane</keyword>
<dbReference type="RefSeq" id="WP_289502492.1">
    <property type="nucleotide sequence ID" value="NZ_CP116805.1"/>
</dbReference>
<keyword evidence="4 5" id="KW-0472">Membrane</keyword>
<dbReference type="InterPro" id="IPR002781">
    <property type="entry name" value="TM_pro_TauE-like"/>
</dbReference>
<keyword evidence="3 5" id="KW-1133">Transmembrane helix</keyword>
<comment type="subcellular location">
    <subcellularLocation>
        <location evidence="5">Cell membrane</location>
        <topology evidence="5">Multi-pass membrane protein</topology>
    </subcellularLocation>
    <subcellularLocation>
        <location evidence="1">Membrane</location>
        <topology evidence="1">Multi-pass membrane protein</topology>
    </subcellularLocation>
</comment>